<feature type="domain" description="Secretion system C-terminal sorting" evidence="2">
    <location>
        <begin position="251"/>
        <end position="321"/>
    </location>
</feature>
<accession>A0A6L6UEW0</accession>
<dbReference type="InterPro" id="IPR026444">
    <property type="entry name" value="Secre_tail"/>
</dbReference>
<evidence type="ECO:0000313" key="3">
    <source>
        <dbReference type="EMBL" id="MUU79354.1"/>
    </source>
</evidence>
<dbReference type="Pfam" id="PF18962">
    <property type="entry name" value="Por_Secre_tail"/>
    <property type="match status" value="1"/>
</dbReference>
<proteinExistence type="predicted"/>
<gene>
    <name evidence="3" type="ORF">GN138_12935</name>
</gene>
<dbReference type="Proteomes" id="UP000478208">
    <property type="component" value="Unassembled WGS sequence"/>
</dbReference>
<sequence>MKTKLLFTKPTKPFYILLVFCMCFNYGWSQNLMLNPTCDDHTSSTGDNADAYDMTPNNTILDETGATIDSPYQAIWDNDALEDALELKYLGMPGSLDEQPGSTSSGNNGTRGVKLYDDGNPVITGSSRRLYQKVVGLTIGANYIFSVDSRSEAAGTDSEVYILNTEITSEDGIDANGAADSSVDAYMDIPASDTWATYTTVSFTATNTFAVVYVRSLGSIDSNTEVFYDNFSLVADSTASVNDVFASNINVFPNPASDNITIKSKDQTQFDSVEMFNILGSKVISTTSLINDTLNVSDLASGIYLLKINAGVQSATKRIVIE</sequence>
<protein>
    <submittedName>
        <fullName evidence="3">T9SS type A sorting domain-containing protein</fullName>
    </submittedName>
</protein>
<keyword evidence="1" id="KW-0732">Signal</keyword>
<comment type="caution">
    <text evidence="3">The sequence shown here is derived from an EMBL/GenBank/DDBJ whole genome shotgun (WGS) entry which is preliminary data.</text>
</comment>
<name>A0A6L6UEW0_9FLAO</name>
<evidence type="ECO:0000256" key="1">
    <source>
        <dbReference type="ARBA" id="ARBA00022729"/>
    </source>
</evidence>
<dbReference type="AlphaFoldDB" id="A0A6L6UEW0"/>
<dbReference type="RefSeq" id="WP_157364426.1">
    <property type="nucleotide sequence ID" value="NZ_WOWS01000005.1"/>
</dbReference>
<evidence type="ECO:0000259" key="2">
    <source>
        <dbReference type="Pfam" id="PF18962"/>
    </source>
</evidence>
<dbReference type="NCBIfam" id="TIGR04183">
    <property type="entry name" value="Por_Secre_tail"/>
    <property type="match status" value="1"/>
</dbReference>
<evidence type="ECO:0000313" key="4">
    <source>
        <dbReference type="Proteomes" id="UP000478208"/>
    </source>
</evidence>
<organism evidence="3 4">
    <name type="scientific">Winogradskyella endarachnes</name>
    <dbReference type="NCBI Taxonomy" id="2681965"/>
    <lineage>
        <taxon>Bacteria</taxon>
        <taxon>Pseudomonadati</taxon>
        <taxon>Bacteroidota</taxon>
        <taxon>Flavobacteriia</taxon>
        <taxon>Flavobacteriales</taxon>
        <taxon>Flavobacteriaceae</taxon>
        <taxon>Winogradskyella</taxon>
    </lineage>
</organism>
<keyword evidence="4" id="KW-1185">Reference proteome</keyword>
<reference evidence="3 4" key="1">
    <citation type="submission" date="2019-12" db="EMBL/GenBank/DDBJ databases">
        <authorList>
            <person name="Li J."/>
        </authorList>
    </citation>
    <scope>NUCLEOTIDE SEQUENCE [LARGE SCALE GENOMIC DNA]</scope>
    <source>
        <strain evidence="3 4">HL2-2</strain>
    </source>
</reference>
<dbReference type="EMBL" id="WOWS01000005">
    <property type="protein sequence ID" value="MUU79354.1"/>
    <property type="molecule type" value="Genomic_DNA"/>
</dbReference>
<dbReference type="Gene3D" id="2.60.120.260">
    <property type="entry name" value="Galactose-binding domain-like"/>
    <property type="match status" value="1"/>
</dbReference>